<dbReference type="Gene3D" id="1.25.40.10">
    <property type="entry name" value="Tetratricopeptide repeat domain"/>
    <property type="match status" value="2"/>
</dbReference>
<gene>
    <name evidence="2" type="ORF">ESZ50_03445</name>
</gene>
<dbReference type="Proteomes" id="UP000371977">
    <property type="component" value="Unassembled WGS sequence"/>
</dbReference>
<organism evidence="2 3">
    <name type="scientific">Weissella muntiaci</name>
    <dbReference type="NCBI Taxonomy" id="2508881"/>
    <lineage>
        <taxon>Bacteria</taxon>
        <taxon>Bacillati</taxon>
        <taxon>Bacillota</taxon>
        <taxon>Bacilli</taxon>
        <taxon>Lactobacillales</taxon>
        <taxon>Lactobacillaceae</taxon>
        <taxon>Weissella</taxon>
    </lineage>
</organism>
<dbReference type="InterPro" id="IPR011990">
    <property type="entry name" value="TPR-like_helical_dom_sf"/>
</dbReference>
<dbReference type="SUPFAM" id="SSF48452">
    <property type="entry name" value="TPR-like"/>
    <property type="match status" value="1"/>
</dbReference>
<protein>
    <submittedName>
        <fullName evidence="2">Uncharacterized protein</fullName>
    </submittedName>
</protein>
<keyword evidence="1" id="KW-0802">TPR repeat</keyword>
<dbReference type="EMBL" id="SDGZ01000010">
    <property type="protein sequence ID" value="TYC50119.1"/>
    <property type="molecule type" value="Genomic_DNA"/>
</dbReference>
<keyword evidence="3" id="KW-1185">Reference proteome</keyword>
<dbReference type="AlphaFoldDB" id="A0A6C2C957"/>
<evidence type="ECO:0000313" key="3">
    <source>
        <dbReference type="Proteomes" id="UP000371977"/>
    </source>
</evidence>
<name>A0A6C2C957_9LACO</name>
<feature type="repeat" description="TPR" evidence="1">
    <location>
        <begin position="130"/>
        <end position="163"/>
    </location>
</feature>
<feature type="repeat" description="TPR" evidence="1">
    <location>
        <begin position="63"/>
        <end position="96"/>
    </location>
</feature>
<dbReference type="PROSITE" id="PS50005">
    <property type="entry name" value="TPR"/>
    <property type="match status" value="2"/>
</dbReference>
<evidence type="ECO:0000313" key="2">
    <source>
        <dbReference type="EMBL" id="TYC50119.1"/>
    </source>
</evidence>
<dbReference type="OrthoDB" id="2329209at2"/>
<sequence length="217" mass="24384">MTPAEAAQLDIKNLVAKIDQEPNNWEAYIDLINVLMITENYPEAEELALKTLGLFEQDKLARPHIFYALGNVYYSAGEYAQANQFFNQIDDAKLTHDATMMQAQGWYAQNKFQQALVFALTGVEQDATDLDAQILLGNIWLALQNSWEAQEAFDAALVIEPENFDANFARGIVAVVKGDVDNHWLIKAKELDASKFQVQAERLDEITQLLAGQSDNE</sequence>
<dbReference type="InterPro" id="IPR019734">
    <property type="entry name" value="TPR_rpt"/>
</dbReference>
<dbReference type="RefSeq" id="WP_148622201.1">
    <property type="nucleotide sequence ID" value="NZ_SDGZ01000010.1"/>
</dbReference>
<dbReference type="SMART" id="SM00028">
    <property type="entry name" value="TPR"/>
    <property type="match status" value="3"/>
</dbReference>
<reference evidence="2 3" key="1">
    <citation type="submission" date="2019-01" db="EMBL/GenBank/DDBJ databases">
        <title>Weissella sp. nov., a novel lactic acid bacterium isolated from animal feces.</title>
        <authorList>
            <person name="Wang L.-T."/>
        </authorList>
    </citation>
    <scope>NUCLEOTIDE SEQUENCE [LARGE SCALE GENOMIC DNA]</scope>
    <source>
        <strain evidence="2 3">8H-2</strain>
    </source>
</reference>
<evidence type="ECO:0000256" key="1">
    <source>
        <dbReference type="PROSITE-ProRule" id="PRU00339"/>
    </source>
</evidence>
<comment type="caution">
    <text evidence="2">The sequence shown here is derived from an EMBL/GenBank/DDBJ whole genome shotgun (WGS) entry which is preliminary data.</text>
</comment>
<proteinExistence type="predicted"/>
<dbReference type="Pfam" id="PF13432">
    <property type="entry name" value="TPR_16"/>
    <property type="match status" value="1"/>
</dbReference>
<accession>A0A6C2C957</accession>